<dbReference type="AlphaFoldDB" id="A0A2T3JET7"/>
<keyword evidence="1" id="KW-0472">Membrane</keyword>
<feature type="transmembrane region" description="Helical" evidence="1">
    <location>
        <begin position="61"/>
        <end position="79"/>
    </location>
</feature>
<keyword evidence="1" id="KW-0812">Transmembrane</keyword>
<keyword evidence="3" id="KW-1185">Reference proteome</keyword>
<evidence type="ECO:0000313" key="3">
    <source>
        <dbReference type="Proteomes" id="UP000240987"/>
    </source>
</evidence>
<name>A0A2T3JET7_9GAMM</name>
<organism evidence="2 3">
    <name type="scientific">Photobacterium frigidiphilum</name>
    <dbReference type="NCBI Taxonomy" id="264736"/>
    <lineage>
        <taxon>Bacteria</taxon>
        <taxon>Pseudomonadati</taxon>
        <taxon>Pseudomonadota</taxon>
        <taxon>Gammaproteobacteria</taxon>
        <taxon>Vibrionales</taxon>
        <taxon>Vibrionaceae</taxon>
        <taxon>Photobacterium</taxon>
    </lineage>
</organism>
<protein>
    <submittedName>
        <fullName evidence="2">Uncharacterized protein</fullName>
    </submittedName>
</protein>
<reference evidence="2 3" key="1">
    <citation type="submission" date="2018-01" db="EMBL/GenBank/DDBJ databases">
        <title>Whole genome sequencing of Histamine producing bacteria.</title>
        <authorList>
            <person name="Butler K."/>
        </authorList>
    </citation>
    <scope>NUCLEOTIDE SEQUENCE [LARGE SCALE GENOMIC DNA]</scope>
    <source>
        <strain evidence="2 3">JCM 12947</strain>
    </source>
</reference>
<accession>A0A2T3JET7</accession>
<dbReference type="OrthoDB" id="9903464at2"/>
<dbReference type="Proteomes" id="UP000240987">
    <property type="component" value="Unassembled WGS sequence"/>
</dbReference>
<proteinExistence type="predicted"/>
<evidence type="ECO:0000256" key="1">
    <source>
        <dbReference type="SAM" id="Phobius"/>
    </source>
</evidence>
<dbReference type="EMBL" id="PYMJ01000015">
    <property type="protein sequence ID" value="PSU47398.1"/>
    <property type="molecule type" value="Genomic_DNA"/>
</dbReference>
<evidence type="ECO:0000313" key="2">
    <source>
        <dbReference type="EMBL" id="PSU47398.1"/>
    </source>
</evidence>
<gene>
    <name evidence="2" type="ORF">C9J12_15485</name>
</gene>
<keyword evidence="1" id="KW-1133">Transmembrane helix</keyword>
<sequence>MLSFPLSLSLFCFFCCFLSDDLTARIHTKANKTKKAVRSNNAVTKPDVIKDPSINNKTTTAPIHLYISTILLFCSIIIVKDQVERKIPFTSMT</sequence>
<comment type="caution">
    <text evidence="2">The sequence shown here is derived from an EMBL/GenBank/DDBJ whole genome shotgun (WGS) entry which is preliminary data.</text>
</comment>